<dbReference type="AlphaFoldDB" id="A0A377KLG8"/>
<proteinExistence type="predicted"/>
<evidence type="ECO:0000313" key="2">
    <source>
        <dbReference type="Proteomes" id="UP000254070"/>
    </source>
</evidence>
<dbReference type="RefSeq" id="WP_115235340.1">
    <property type="nucleotide sequence ID" value="NZ_UGIF01000002.1"/>
</dbReference>
<protein>
    <submittedName>
        <fullName evidence="1">Uncharacterized protein</fullName>
    </submittedName>
</protein>
<organism evidence="1 2">
    <name type="scientific">Enterococcus durans</name>
    <dbReference type="NCBI Taxonomy" id="53345"/>
    <lineage>
        <taxon>Bacteria</taxon>
        <taxon>Bacillati</taxon>
        <taxon>Bacillota</taxon>
        <taxon>Bacilli</taxon>
        <taxon>Lactobacillales</taxon>
        <taxon>Enterococcaceae</taxon>
        <taxon>Enterococcus</taxon>
    </lineage>
</organism>
<dbReference type="Proteomes" id="UP000254070">
    <property type="component" value="Unassembled WGS sequence"/>
</dbReference>
<sequence>MKLKKSISEFKPSLVEDYILFQRKERDGYVSIKNSSESHKTEIVNSSYYDILTMCEGNISIEDIITSIMSKYKGAPRYLVEKDVIKTIENLTINRGIEPKGNPFISEGKVNITASIELSTFSTNDFSFMKRFLDDKVQNDLKIYKNPFYGDLAVKGLIYNRDFHLNKMSLILTIRNISENILCGFMIWTIRNDQNVELQ</sequence>
<gene>
    <name evidence="1" type="ORF">NCTC8129_01818</name>
</gene>
<accession>A0A377KLG8</accession>
<dbReference type="EMBL" id="UGIF01000002">
    <property type="protein sequence ID" value="STP29612.1"/>
    <property type="molecule type" value="Genomic_DNA"/>
</dbReference>
<name>A0A377KLG8_9ENTE</name>
<reference evidence="1 2" key="1">
    <citation type="submission" date="2018-06" db="EMBL/GenBank/DDBJ databases">
        <authorList>
            <consortium name="Pathogen Informatics"/>
            <person name="Doyle S."/>
        </authorList>
    </citation>
    <scope>NUCLEOTIDE SEQUENCE [LARGE SCALE GENOMIC DNA]</scope>
    <source>
        <strain evidence="1 2">NCTC8129</strain>
    </source>
</reference>
<evidence type="ECO:0000313" key="1">
    <source>
        <dbReference type="EMBL" id="STP29612.1"/>
    </source>
</evidence>